<feature type="compositionally biased region" description="Acidic residues" evidence="1">
    <location>
        <begin position="64"/>
        <end position="84"/>
    </location>
</feature>
<organism evidence="2 3">
    <name type="scientific">Hericium alpestre</name>
    <dbReference type="NCBI Taxonomy" id="135208"/>
    <lineage>
        <taxon>Eukaryota</taxon>
        <taxon>Fungi</taxon>
        <taxon>Dikarya</taxon>
        <taxon>Basidiomycota</taxon>
        <taxon>Agaricomycotina</taxon>
        <taxon>Agaricomycetes</taxon>
        <taxon>Russulales</taxon>
        <taxon>Hericiaceae</taxon>
        <taxon>Hericium</taxon>
    </lineage>
</organism>
<dbReference type="AlphaFoldDB" id="A0A4Y9ZP27"/>
<feature type="non-terminal residue" evidence="2">
    <location>
        <position position="1"/>
    </location>
</feature>
<feature type="region of interest" description="Disordered" evidence="1">
    <location>
        <begin position="1"/>
        <end position="84"/>
    </location>
</feature>
<dbReference type="Proteomes" id="UP000298061">
    <property type="component" value="Unassembled WGS sequence"/>
</dbReference>
<keyword evidence="3" id="KW-1185">Reference proteome</keyword>
<accession>A0A4Y9ZP27</accession>
<sequence>RERSVNLRGGGKGVARQKIKPPPRVESTQPRETSPELSSGEETAGESKDEPYVSETAHWATGESSEDTAEWIDEEDVDGEEDDLLQLEYHTSYVSNPEKRRRRWKTRWEALVQAALDRETDATLVLLAAPSHSSKLHSLSSRALRRDTATTDSIETENMRASFSKLANKRRQSRSQMTSLIERISLASSSSGDGSPSSNGSKEEDLRRALETALGSLSALGNIYEQREVRWVEEMRRLDNDREKVQLLLRQVLGGAFLPEEAQMAVTTS</sequence>
<reference evidence="2 3" key="1">
    <citation type="submission" date="2019-02" db="EMBL/GenBank/DDBJ databases">
        <title>Genome sequencing of the rare red list fungi Hericium alpestre (H. flagellum).</title>
        <authorList>
            <person name="Buettner E."/>
            <person name="Kellner H."/>
        </authorList>
    </citation>
    <scope>NUCLEOTIDE SEQUENCE [LARGE SCALE GENOMIC DNA]</scope>
    <source>
        <strain evidence="2 3">DSM 108284</strain>
    </source>
</reference>
<evidence type="ECO:0000313" key="2">
    <source>
        <dbReference type="EMBL" id="TFY75278.1"/>
    </source>
</evidence>
<protein>
    <submittedName>
        <fullName evidence="2">Uncharacterized protein</fullName>
    </submittedName>
</protein>
<evidence type="ECO:0000256" key="1">
    <source>
        <dbReference type="SAM" id="MobiDB-lite"/>
    </source>
</evidence>
<gene>
    <name evidence="2" type="ORF">EWM64_g8736</name>
</gene>
<name>A0A4Y9ZP27_9AGAM</name>
<feature type="region of interest" description="Disordered" evidence="1">
    <location>
        <begin position="185"/>
        <end position="206"/>
    </location>
</feature>
<dbReference type="STRING" id="135208.A0A4Y9ZP27"/>
<proteinExistence type="predicted"/>
<feature type="compositionally biased region" description="Low complexity" evidence="1">
    <location>
        <begin position="185"/>
        <end position="200"/>
    </location>
</feature>
<dbReference type="OrthoDB" id="3243310at2759"/>
<feature type="compositionally biased region" description="Polar residues" evidence="1">
    <location>
        <begin position="26"/>
        <end position="41"/>
    </location>
</feature>
<comment type="caution">
    <text evidence="2">The sequence shown here is derived from an EMBL/GenBank/DDBJ whole genome shotgun (WGS) entry which is preliminary data.</text>
</comment>
<evidence type="ECO:0000313" key="3">
    <source>
        <dbReference type="Proteomes" id="UP000298061"/>
    </source>
</evidence>
<dbReference type="EMBL" id="SFCI01001646">
    <property type="protein sequence ID" value="TFY75278.1"/>
    <property type="molecule type" value="Genomic_DNA"/>
</dbReference>